<evidence type="ECO:0000313" key="2">
    <source>
        <dbReference type="EMBL" id="CAF0843995.1"/>
    </source>
</evidence>
<dbReference type="InterPro" id="IPR038586">
    <property type="entry name" value="Tctex-1-like_sf"/>
</dbReference>
<evidence type="ECO:0000313" key="3">
    <source>
        <dbReference type="Proteomes" id="UP000663828"/>
    </source>
</evidence>
<dbReference type="CDD" id="cd21451">
    <property type="entry name" value="DLC-like_TCTEX1D"/>
    <property type="match status" value="1"/>
</dbReference>
<dbReference type="EMBL" id="CAJNOR010000218">
    <property type="protein sequence ID" value="CAF0843995.1"/>
    <property type="molecule type" value="Genomic_DNA"/>
</dbReference>
<dbReference type="PANTHER" id="PTHR21255:SF7">
    <property type="entry name" value="DYNEIN LIGHT CHAIN TCTEX-TYPE PROTEIN 2B"/>
    <property type="match status" value="1"/>
</dbReference>
<comment type="caution">
    <text evidence="2">The sequence shown here is derived from an EMBL/GenBank/DDBJ whole genome shotgun (WGS) entry which is preliminary data.</text>
</comment>
<dbReference type="GO" id="GO:0005737">
    <property type="term" value="C:cytoplasm"/>
    <property type="evidence" value="ECO:0007669"/>
    <property type="project" value="TreeGrafter"/>
</dbReference>
<dbReference type="Pfam" id="PF03645">
    <property type="entry name" value="Tctex-1"/>
    <property type="match status" value="1"/>
</dbReference>
<dbReference type="PANTHER" id="PTHR21255">
    <property type="entry name" value="T-COMPLEX-ASSOCIATED-TESTIS-EXPRESSED 1/ DYNEIN LIGHT CHAIN"/>
    <property type="match status" value="1"/>
</dbReference>
<dbReference type="Gene3D" id="3.30.1140.40">
    <property type="entry name" value="Tctex-1"/>
    <property type="match status" value="1"/>
</dbReference>
<accession>A0A813VMY8</accession>
<dbReference type="GO" id="GO:0005868">
    <property type="term" value="C:cytoplasmic dynein complex"/>
    <property type="evidence" value="ECO:0007669"/>
    <property type="project" value="TreeGrafter"/>
</dbReference>
<dbReference type="InterPro" id="IPR005334">
    <property type="entry name" value="Tctex-1-like"/>
</dbReference>
<keyword evidence="3" id="KW-1185">Reference proteome</keyword>
<proteinExistence type="inferred from homology"/>
<dbReference type="AlphaFoldDB" id="A0A813VMY8"/>
<name>A0A813VMY8_ADIRI</name>
<sequence length="281" mass="31449">MVDIVKRYSIKPWMTQNDPKMIKPHGYHNHLPRLQSTCNTSTKVKQSLTHQCKQNGFAVLPPISRTNSLLSPKSPSPLLALPINLEPIPPIISTTNEPAKRTIRNTVPQPSQELSSSHVTHSAHPKRSTLYGHIQAKINTGLPRTNSVSSSEQDTHQLEPLRPVNWLELKHQLEHDTQIRAHTKRMQFHSSLLYASQLSALGNLVRSKVKTHLLSATGSGDHRYKIVVHLTVFPTTTIGLHVASRCLWNTDTDNSVTIRMQGVDCDILIIVFLCYTDLGAI</sequence>
<comment type="similarity">
    <text evidence="1">Belongs to the dynein light chain Tctex-type family.</text>
</comment>
<evidence type="ECO:0000256" key="1">
    <source>
        <dbReference type="ARBA" id="ARBA00005361"/>
    </source>
</evidence>
<dbReference type="Proteomes" id="UP000663828">
    <property type="component" value="Unassembled WGS sequence"/>
</dbReference>
<organism evidence="2 3">
    <name type="scientific">Adineta ricciae</name>
    <name type="common">Rotifer</name>
    <dbReference type="NCBI Taxonomy" id="249248"/>
    <lineage>
        <taxon>Eukaryota</taxon>
        <taxon>Metazoa</taxon>
        <taxon>Spiralia</taxon>
        <taxon>Gnathifera</taxon>
        <taxon>Rotifera</taxon>
        <taxon>Eurotatoria</taxon>
        <taxon>Bdelloidea</taxon>
        <taxon>Adinetida</taxon>
        <taxon>Adinetidae</taxon>
        <taxon>Adineta</taxon>
    </lineage>
</organism>
<protein>
    <submittedName>
        <fullName evidence="2">Uncharacterized protein</fullName>
    </submittedName>
</protein>
<reference evidence="2" key="1">
    <citation type="submission" date="2021-02" db="EMBL/GenBank/DDBJ databases">
        <authorList>
            <person name="Nowell W R."/>
        </authorList>
    </citation>
    <scope>NUCLEOTIDE SEQUENCE</scope>
</reference>
<dbReference type="GO" id="GO:0007018">
    <property type="term" value="P:microtubule-based movement"/>
    <property type="evidence" value="ECO:0007669"/>
    <property type="project" value="TreeGrafter"/>
</dbReference>
<gene>
    <name evidence="2" type="ORF">XAT740_LOCUS5122</name>
</gene>
<dbReference type="GO" id="GO:0045505">
    <property type="term" value="F:dynein intermediate chain binding"/>
    <property type="evidence" value="ECO:0007669"/>
    <property type="project" value="TreeGrafter"/>
</dbReference>